<organism evidence="9">
    <name type="scientific">Candidatus Paraimprobicoccus trichonymphae</name>
    <dbReference type="NCBI Taxonomy" id="3033793"/>
    <lineage>
        <taxon>Bacteria</taxon>
        <taxon>Bacillati</taxon>
        <taxon>Bacillota</taxon>
        <taxon>Clostridia</taxon>
        <taxon>Candidatus Paraimprobicoccus</taxon>
    </lineage>
</organism>
<reference evidence="9" key="1">
    <citation type="journal article" date="2023" name="ISME J.">
        <title>Emergence of putative energy parasites within Clostridia revealed by genome analysis of a novel endosymbiotic clade.</title>
        <authorList>
            <person name="Takahashi K."/>
            <person name="Kuwahara H."/>
            <person name="Horikawa Y."/>
            <person name="Izawa K."/>
            <person name="Kato D."/>
            <person name="Inagaki T."/>
            <person name="Yuki M."/>
            <person name="Ohkuma M."/>
            <person name="Hongoh Y."/>
        </authorList>
    </citation>
    <scope>NUCLEOTIDE SEQUENCE</scope>
    <source>
        <strain evidence="9">RsTa-C01</strain>
    </source>
</reference>
<evidence type="ECO:0000256" key="5">
    <source>
        <dbReference type="ARBA" id="ARBA00048247"/>
    </source>
</evidence>
<comment type="subcellular location">
    <subcellularLocation>
        <location evidence="1">Cytoplasm</location>
    </subcellularLocation>
</comment>
<evidence type="ECO:0000256" key="4">
    <source>
        <dbReference type="ARBA" id="ARBA00023315"/>
    </source>
</evidence>
<evidence type="ECO:0000256" key="6">
    <source>
        <dbReference type="ARBA" id="ARBA00048493"/>
    </source>
</evidence>
<evidence type="ECO:0000256" key="2">
    <source>
        <dbReference type="ARBA" id="ARBA00022679"/>
    </source>
</evidence>
<keyword evidence="4" id="KW-0012">Acyltransferase</keyword>
<evidence type="ECO:0000256" key="3">
    <source>
        <dbReference type="ARBA" id="ARBA00022695"/>
    </source>
</evidence>
<dbReference type="GO" id="GO:0003977">
    <property type="term" value="F:UDP-N-acetylglucosamine diphosphorylase activity"/>
    <property type="evidence" value="ECO:0007669"/>
    <property type="project" value="UniProtKB-EC"/>
</dbReference>
<dbReference type="GO" id="GO:0019134">
    <property type="term" value="F:glucosamine-1-phosphate N-acetyltransferase activity"/>
    <property type="evidence" value="ECO:0007669"/>
    <property type="project" value="UniProtKB-EC"/>
</dbReference>
<dbReference type="Pfam" id="PF00483">
    <property type="entry name" value="NTP_transferase"/>
    <property type="match status" value="1"/>
</dbReference>
<keyword evidence="2 9" id="KW-0808">Transferase</keyword>
<dbReference type="SUPFAM" id="SSF53448">
    <property type="entry name" value="Nucleotide-diphospho-sugar transferases"/>
    <property type="match status" value="1"/>
</dbReference>
<dbReference type="Pfam" id="PF00132">
    <property type="entry name" value="Hexapep"/>
    <property type="match status" value="1"/>
</dbReference>
<dbReference type="AlphaFoldDB" id="A0AA48HW05"/>
<dbReference type="InterPro" id="IPR050065">
    <property type="entry name" value="GlmU-like"/>
</dbReference>
<evidence type="ECO:0000259" key="8">
    <source>
        <dbReference type="Pfam" id="PF00483"/>
    </source>
</evidence>
<evidence type="ECO:0000313" key="9">
    <source>
        <dbReference type="EMBL" id="BED92476.1"/>
    </source>
</evidence>
<sequence length="341" mass="39072">MNCCCLVLAAGEGTRMKFDKPKVLSEILFEPMISWILDTVKSCKIEETCVVTGYKSEILENYLENSDYTVQTVFQKERRGTAHAVITAFDFLEKNLEKNVLILGGDSPFMDKYSIIESYKFHVKNNNSATIISSNIENPYGYGRILRDKNNIISSITEEKHLNRKQKKIKEVNSGVYWFKSKDLIFTLKNIFKYNLNKEYYLTSAIEDLIKNKLKVGIFKTNSDVVLGANDPFQLRELNELARRKIIEKHVLNGVNIPFSDSVIITRKVIINKNCKIMPCSIISGESIIGDNCTIGPNAQIENCNIQNNIKIKFSYYKDSNIENSKKTFELIINENKIINI</sequence>
<protein>
    <submittedName>
        <fullName evidence="9">NTP transferase domain-containing protein</fullName>
    </submittedName>
</protein>
<dbReference type="PANTHER" id="PTHR43584:SF3">
    <property type="entry name" value="BIFUNCTIONAL PROTEIN GLMU"/>
    <property type="match status" value="1"/>
</dbReference>
<dbReference type="Proteomes" id="UP001335720">
    <property type="component" value="Chromosome"/>
</dbReference>
<comment type="catalytic activity">
    <reaction evidence="6">
        <text>N-acetyl-alpha-D-glucosamine 1-phosphate + UTP + H(+) = UDP-N-acetyl-alpha-D-glucosamine + diphosphate</text>
        <dbReference type="Rhea" id="RHEA:13509"/>
        <dbReference type="ChEBI" id="CHEBI:15378"/>
        <dbReference type="ChEBI" id="CHEBI:33019"/>
        <dbReference type="ChEBI" id="CHEBI:46398"/>
        <dbReference type="ChEBI" id="CHEBI:57705"/>
        <dbReference type="ChEBI" id="CHEBI:57776"/>
        <dbReference type="EC" id="2.7.7.23"/>
    </reaction>
</comment>
<evidence type="ECO:0000256" key="7">
    <source>
        <dbReference type="ARBA" id="ARBA00049628"/>
    </source>
</evidence>
<name>A0AA48HW05_9FIRM</name>
<keyword evidence="3" id="KW-0548">Nucleotidyltransferase</keyword>
<dbReference type="Gene3D" id="3.90.550.10">
    <property type="entry name" value="Spore Coat Polysaccharide Biosynthesis Protein SpsA, Chain A"/>
    <property type="match status" value="1"/>
</dbReference>
<dbReference type="InterPro" id="IPR005835">
    <property type="entry name" value="NTP_transferase_dom"/>
</dbReference>
<evidence type="ECO:0000256" key="1">
    <source>
        <dbReference type="ARBA" id="ARBA00004496"/>
    </source>
</evidence>
<dbReference type="EMBL" id="AP027925">
    <property type="protein sequence ID" value="BED92476.1"/>
    <property type="molecule type" value="Genomic_DNA"/>
</dbReference>
<dbReference type="KEGG" id="ptrh:RsTaC01_0209"/>
<gene>
    <name evidence="9" type="ORF">RsTaC01_0209</name>
</gene>
<dbReference type="GO" id="GO:0005737">
    <property type="term" value="C:cytoplasm"/>
    <property type="evidence" value="ECO:0007669"/>
    <property type="project" value="UniProtKB-SubCell"/>
</dbReference>
<dbReference type="Gene3D" id="2.160.10.10">
    <property type="entry name" value="Hexapeptide repeat proteins"/>
    <property type="match status" value="1"/>
</dbReference>
<dbReference type="PANTHER" id="PTHR43584">
    <property type="entry name" value="NUCLEOTIDYL TRANSFERASE"/>
    <property type="match status" value="1"/>
</dbReference>
<dbReference type="InterPro" id="IPR029044">
    <property type="entry name" value="Nucleotide-diphossugar_trans"/>
</dbReference>
<comment type="function">
    <text evidence="7">Catalyzes the last two sequential reactions in the de novo biosynthetic pathway for UDP-N-acetylglucosamine (UDP-GlcNAc). The C-terminal domain catalyzes the transfer of acetyl group from acetyl coenzyme A to glucosamine-1-phosphate (GlcN-1-P) to produce N-acetylglucosamine-1-phosphate (GlcNAc-1-P), which is converted into UDP-GlcNAc by the transfer of uridine 5-monophosphate (from uridine 5-triphosphate), a reaction catalyzed by the N-terminal domain.</text>
</comment>
<proteinExistence type="predicted"/>
<dbReference type="CDD" id="cd02540">
    <property type="entry name" value="GT2_GlmU_N_bac"/>
    <property type="match status" value="1"/>
</dbReference>
<feature type="domain" description="Nucleotidyl transferase" evidence="8">
    <location>
        <begin position="6"/>
        <end position="215"/>
    </location>
</feature>
<comment type="catalytic activity">
    <reaction evidence="5">
        <text>alpha-D-glucosamine 1-phosphate + acetyl-CoA = N-acetyl-alpha-D-glucosamine 1-phosphate + CoA + H(+)</text>
        <dbReference type="Rhea" id="RHEA:13725"/>
        <dbReference type="ChEBI" id="CHEBI:15378"/>
        <dbReference type="ChEBI" id="CHEBI:57287"/>
        <dbReference type="ChEBI" id="CHEBI:57288"/>
        <dbReference type="ChEBI" id="CHEBI:57776"/>
        <dbReference type="ChEBI" id="CHEBI:58516"/>
        <dbReference type="EC" id="2.3.1.157"/>
    </reaction>
</comment>
<dbReference type="InterPro" id="IPR001451">
    <property type="entry name" value="Hexapep"/>
</dbReference>
<accession>A0AA48HW05</accession>